<dbReference type="AlphaFoldDB" id="A0A8H4IP78"/>
<dbReference type="Proteomes" id="UP000572817">
    <property type="component" value="Unassembled WGS sequence"/>
</dbReference>
<gene>
    <name evidence="1" type="ORF">GTA08_BOTSDO07504</name>
</gene>
<dbReference type="EMBL" id="WWBZ02000051">
    <property type="protein sequence ID" value="KAF4303922.1"/>
    <property type="molecule type" value="Genomic_DNA"/>
</dbReference>
<organism evidence="1 2">
    <name type="scientific">Botryosphaeria dothidea</name>
    <dbReference type="NCBI Taxonomy" id="55169"/>
    <lineage>
        <taxon>Eukaryota</taxon>
        <taxon>Fungi</taxon>
        <taxon>Dikarya</taxon>
        <taxon>Ascomycota</taxon>
        <taxon>Pezizomycotina</taxon>
        <taxon>Dothideomycetes</taxon>
        <taxon>Dothideomycetes incertae sedis</taxon>
        <taxon>Botryosphaeriales</taxon>
        <taxon>Botryosphaeriaceae</taxon>
        <taxon>Botryosphaeria</taxon>
    </lineage>
</organism>
<dbReference type="InterPro" id="IPR029063">
    <property type="entry name" value="SAM-dependent_MTases_sf"/>
</dbReference>
<dbReference type="OrthoDB" id="506498at2759"/>
<name>A0A8H4IP78_9PEZI</name>
<comment type="caution">
    <text evidence="1">The sequence shown here is derived from an EMBL/GenBank/DDBJ whole genome shotgun (WGS) entry which is preliminary data.</text>
</comment>
<evidence type="ECO:0000313" key="2">
    <source>
        <dbReference type="Proteomes" id="UP000572817"/>
    </source>
</evidence>
<evidence type="ECO:0000313" key="1">
    <source>
        <dbReference type="EMBL" id="KAF4303922.1"/>
    </source>
</evidence>
<proteinExistence type="predicted"/>
<accession>A0A8H4IP78</accession>
<protein>
    <submittedName>
        <fullName evidence="1">Uncharacterized protein</fullName>
    </submittedName>
</protein>
<reference evidence="1" key="1">
    <citation type="submission" date="2020-04" db="EMBL/GenBank/DDBJ databases">
        <title>Genome Assembly and Annotation of Botryosphaeria dothidea sdau 11-99, a Latent Pathogen of Apple Fruit Ring Rot in China.</title>
        <authorList>
            <person name="Yu C."/>
            <person name="Diao Y."/>
            <person name="Lu Q."/>
            <person name="Zhao J."/>
            <person name="Cui S."/>
            <person name="Peng C."/>
            <person name="He B."/>
            <person name="Liu H."/>
        </authorList>
    </citation>
    <scope>NUCLEOTIDE SEQUENCE [LARGE SCALE GENOMIC DNA]</scope>
    <source>
        <strain evidence="1">Sdau11-99</strain>
    </source>
</reference>
<keyword evidence="2" id="KW-1185">Reference proteome</keyword>
<sequence>MTIYSTDGSVSKDSSLCKWLGYVQDGMKRIGLESEPGLYLEKWVKDVGFTNVHHKVFPYPVGPWPKDKTLVQGWEKEEVDVLVANVRKDLKNKSMHPQHDLHVVYAQKPMDAA</sequence>
<dbReference type="SUPFAM" id="SSF53335">
    <property type="entry name" value="S-adenosyl-L-methionine-dependent methyltransferases"/>
    <property type="match status" value="1"/>
</dbReference>